<keyword evidence="3" id="KW-0813">Transport</keyword>
<name>A0A8J4A9S3_9ACTN</name>
<feature type="domain" description="Fe/B12 periplasmic-binding" evidence="6">
    <location>
        <begin position="63"/>
        <end position="339"/>
    </location>
</feature>
<dbReference type="InterPro" id="IPR051313">
    <property type="entry name" value="Bact_iron-sidero_bind"/>
</dbReference>
<comment type="caution">
    <text evidence="7">The sequence shown here is derived from an EMBL/GenBank/DDBJ whole genome shotgun (WGS) entry which is preliminary data.</text>
</comment>
<evidence type="ECO:0000256" key="1">
    <source>
        <dbReference type="ARBA" id="ARBA00004196"/>
    </source>
</evidence>
<evidence type="ECO:0000256" key="3">
    <source>
        <dbReference type="ARBA" id="ARBA00022448"/>
    </source>
</evidence>
<dbReference type="EMBL" id="BOPO01000045">
    <property type="protein sequence ID" value="GIL27391.1"/>
    <property type="molecule type" value="Genomic_DNA"/>
</dbReference>
<dbReference type="AlphaFoldDB" id="A0A8J4A9S3"/>
<comment type="similarity">
    <text evidence="2">Belongs to the bacterial solute-binding protein 8 family.</text>
</comment>
<evidence type="ECO:0000313" key="8">
    <source>
        <dbReference type="Proteomes" id="UP000614996"/>
    </source>
</evidence>
<dbReference type="InterPro" id="IPR002491">
    <property type="entry name" value="ABC_transptr_periplasmic_BD"/>
</dbReference>
<evidence type="ECO:0000259" key="6">
    <source>
        <dbReference type="PROSITE" id="PS50983"/>
    </source>
</evidence>
<dbReference type="Pfam" id="PF01497">
    <property type="entry name" value="Peripla_BP_2"/>
    <property type="match status" value="1"/>
</dbReference>
<dbReference type="PROSITE" id="PS51257">
    <property type="entry name" value="PROKAR_LIPOPROTEIN"/>
    <property type="match status" value="1"/>
</dbReference>
<reference evidence="8" key="1">
    <citation type="journal article" date="2021" name="Int. J. Syst. Evol. Microbiol.">
        <title>Actinocatenispora comari sp. nov., an endophytic actinomycete isolated from aerial parts of Comarum salesowianum.</title>
        <authorList>
            <person name="Oyunbileg N."/>
            <person name="Iizaka Y."/>
            <person name="Hamada M."/>
            <person name="Davaapurev B.O."/>
            <person name="Fukumoto A."/>
            <person name="Tsetseg B."/>
            <person name="Kato F."/>
            <person name="Tamura T."/>
            <person name="Batkhuu J."/>
            <person name="Anzai Y."/>
        </authorList>
    </citation>
    <scope>NUCLEOTIDE SEQUENCE [LARGE SCALE GENOMIC DNA]</scope>
    <source>
        <strain evidence="8">NUM-2625</strain>
    </source>
</reference>
<gene>
    <name evidence="7" type="ORF">NUM_26450</name>
</gene>
<dbReference type="PROSITE" id="PS50983">
    <property type="entry name" value="FE_B12_PBP"/>
    <property type="match status" value="1"/>
</dbReference>
<evidence type="ECO:0000256" key="5">
    <source>
        <dbReference type="SAM" id="SignalP"/>
    </source>
</evidence>
<feature type="chain" id="PRO_5038712061" evidence="5">
    <location>
        <begin position="23"/>
        <end position="346"/>
    </location>
</feature>
<dbReference type="Proteomes" id="UP000614996">
    <property type="component" value="Unassembled WGS sequence"/>
</dbReference>
<dbReference type="RefSeq" id="WP_207125143.1">
    <property type="nucleotide sequence ID" value="NZ_BOPO01000045.1"/>
</dbReference>
<keyword evidence="8" id="KW-1185">Reference proteome</keyword>
<comment type="subcellular location">
    <subcellularLocation>
        <location evidence="1">Cell envelope</location>
    </subcellularLocation>
</comment>
<evidence type="ECO:0000256" key="4">
    <source>
        <dbReference type="ARBA" id="ARBA00022729"/>
    </source>
</evidence>
<dbReference type="SUPFAM" id="SSF53807">
    <property type="entry name" value="Helical backbone' metal receptor"/>
    <property type="match status" value="1"/>
</dbReference>
<protein>
    <submittedName>
        <fullName evidence="7">Iron ABC transporter substrate-binding protein</fullName>
    </submittedName>
</protein>
<dbReference type="GO" id="GO:1901678">
    <property type="term" value="P:iron coordination entity transport"/>
    <property type="evidence" value="ECO:0007669"/>
    <property type="project" value="UniProtKB-ARBA"/>
</dbReference>
<accession>A0A8J4A9S3</accession>
<feature type="signal peptide" evidence="5">
    <location>
        <begin position="1"/>
        <end position="22"/>
    </location>
</feature>
<dbReference type="PANTHER" id="PTHR30532">
    <property type="entry name" value="IRON III DICITRATE-BINDING PERIPLASMIC PROTEIN"/>
    <property type="match status" value="1"/>
</dbReference>
<evidence type="ECO:0000313" key="7">
    <source>
        <dbReference type="EMBL" id="GIL27391.1"/>
    </source>
</evidence>
<sequence>MHLAKRLTTVVAAAGLLFGVAACSTGPSGGTDQGSTAKADAGAYPVTIDSALGAVTLKKQPKRVVTIGWGSQDAALALGVVPVGMQDMSTDAGVAGGILPWDEPKLHGAEPTLLKVSTDSIPYEKILALKPDVILAVYSGITSQQYRKLSEIAPTVGYPDKPWITSWQDQLSIVGKALGRSTQAKKLTAQTNATIAAAAKKHPEFRGKTAAFGSGTEAGNFNFYYDTDARVQLLRQLGFDLSPSVSKLGVGDSTASFAKAVSLEKMPQIDTDVLVSWYLDASTRSGIEKSPLFRRNPAVARGGYVPITDPVFVYATSAVDVLSLPWMLDRYLPLLSKAATGRSTAK</sequence>
<keyword evidence="4 5" id="KW-0732">Signal</keyword>
<dbReference type="GO" id="GO:0030288">
    <property type="term" value="C:outer membrane-bounded periplasmic space"/>
    <property type="evidence" value="ECO:0007669"/>
    <property type="project" value="TreeGrafter"/>
</dbReference>
<proteinExistence type="inferred from homology"/>
<evidence type="ECO:0000256" key="2">
    <source>
        <dbReference type="ARBA" id="ARBA00008814"/>
    </source>
</evidence>
<dbReference type="PANTHER" id="PTHR30532:SF24">
    <property type="entry name" value="FERRIC ENTEROBACTIN-BINDING PERIPLASMIC PROTEIN FEPB"/>
    <property type="match status" value="1"/>
</dbReference>
<dbReference type="Gene3D" id="3.40.50.1980">
    <property type="entry name" value="Nitrogenase molybdenum iron protein domain"/>
    <property type="match status" value="2"/>
</dbReference>
<dbReference type="CDD" id="cd01146">
    <property type="entry name" value="FhuD"/>
    <property type="match status" value="1"/>
</dbReference>
<organism evidence="7 8">
    <name type="scientific">Actinocatenispora comari</name>
    <dbReference type="NCBI Taxonomy" id="2807577"/>
    <lineage>
        <taxon>Bacteria</taxon>
        <taxon>Bacillati</taxon>
        <taxon>Actinomycetota</taxon>
        <taxon>Actinomycetes</taxon>
        <taxon>Micromonosporales</taxon>
        <taxon>Micromonosporaceae</taxon>
        <taxon>Actinocatenispora</taxon>
    </lineage>
</organism>